<dbReference type="OrthoDB" id="4236662at2"/>
<dbReference type="KEGG" id="smao:CAG99_05540"/>
<accession>A0A1W7CUA6</accession>
<keyword evidence="1" id="KW-0472">Membrane</keyword>
<dbReference type="Pfam" id="PF25232">
    <property type="entry name" value="DUF7848"/>
    <property type="match status" value="1"/>
</dbReference>
<evidence type="ECO:0000313" key="3">
    <source>
        <dbReference type="EMBL" id="ARQ68381.1"/>
    </source>
</evidence>
<evidence type="ECO:0000256" key="1">
    <source>
        <dbReference type="SAM" id="Phobius"/>
    </source>
</evidence>
<keyword evidence="1" id="KW-1133">Transmembrane helix</keyword>
<dbReference type="Proteomes" id="UP000194218">
    <property type="component" value="Chromosome"/>
</dbReference>
<feature type="domain" description="DUF7848" evidence="2">
    <location>
        <begin position="8"/>
        <end position="72"/>
    </location>
</feature>
<proteinExistence type="predicted"/>
<name>A0A1W7CUA6_9ACTN</name>
<evidence type="ECO:0000313" key="4">
    <source>
        <dbReference type="Proteomes" id="UP000194218"/>
    </source>
</evidence>
<evidence type="ECO:0000259" key="2">
    <source>
        <dbReference type="Pfam" id="PF25232"/>
    </source>
</evidence>
<keyword evidence="4" id="KW-1185">Reference proteome</keyword>
<gene>
    <name evidence="3" type="ORF">CAG99_05540</name>
</gene>
<sequence>MTAPDNPEWVLREGRAEGIGGVVCLGCAETSGWADYDPRPAGAWAIEHTRRNGPAHGRFVVTAHKAWRVDRAASGGGPVAVAEVAAQVLAGCALVLALAVAVVAR</sequence>
<dbReference type="RefSeq" id="WP_086157890.1">
    <property type="nucleotide sequence ID" value="NZ_CP021121.1"/>
</dbReference>
<keyword evidence="1" id="KW-0812">Transmembrane</keyword>
<reference evidence="3 4" key="1">
    <citation type="submission" date="2017-05" db="EMBL/GenBank/DDBJ databases">
        <title>Complete genome sequence of Streptomyces sp. SCSIO 03032 revealed the diverse biosynthetic pathways for its bioactive secondary metabolites.</title>
        <authorList>
            <person name="Ma L."/>
            <person name="Zhu Y."/>
            <person name="Zhang W."/>
            <person name="Zhang G."/>
            <person name="Tian X."/>
            <person name="Zhang S."/>
            <person name="Zhang C."/>
        </authorList>
    </citation>
    <scope>NUCLEOTIDE SEQUENCE [LARGE SCALE GENOMIC DNA]</scope>
    <source>
        <strain evidence="3 4">SCSIO 03032</strain>
    </source>
</reference>
<dbReference type="AlphaFoldDB" id="A0A1W7CUA6"/>
<feature type="transmembrane region" description="Helical" evidence="1">
    <location>
        <begin position="84"/>
        <end position="104"/>
    </location>
</feature>
<protein>
    <recommendedName>
        <fullName evidence="2">DUF7848 domain-containing protein</fullName>
    </recommendedName>
</protein>
<dbReference type="InterPro" id="IPR057170">
    <property type="entry name" value="DUF7848"/>
</dbReference>
<organism evidence="3 4">
    <name type="scientific">Streptomyces marincola</name>
    <dbReference type="NCBI Taxonomy" id="2878388"/>
    <lineage>
        <taxon>Bacteria</taxon>
        <taxon>Bacillati</taxon>
        <taxon>Actinomycetota</taxon>
        <taxon>Actinomycetes</taxon>
        <taxon>Kitasatosporales</taxon>
        <taxon>Streptomycetaceae</taxon>
        <taxon>Streptomyces</taxon>
    </lineage>
</organism>
<dbReference type="EMBL" id="CP021121">
    <property type="protein sequence ID" value="ARQ68381.1"/>
    <property type="molecule type" value="Genomic_DNA"/>
</dbReference>